<dbReference type="CDD" id="cd00041">
    <property type="entry name" value="CUB"/>
    <property type="match status" value="2"/>
</dbReference>
<organism evidence="5 6">
    <name type="scientific">Allacma fusca</name>
    <dbReference type="NCBI Taxonomy" id="39272"/>
    <lineage>
        <taxon>Eukaryota</taxon>
        <taxon>Metazoa</taxon>
        <taxon>Ecdysozoa</taxon>
        <taxon>Arthropoda</taxon>
        <taxon>Hexapoda</taxon>
        <taxon>Collembola</taxon>
        <taxon>Symphypleona</taxon>
        <taxon>Sminthuridae</taxon>
        <taxon>Allacma</taxon>
    </lineage>
</organism>
<dbReference type="PROSITE" id="PS01180">
    <property type="entry name" value="CUB"/>
    <property type="match status" value="2"/>
</dbReference>
<dbReference type="SMART" id="SM00042">
    <property type="entry name" value="CUB"/>
    <property type="match status" value="2"/>
</dbReference>
<dbReference type="SMART" id="SM00192">
    <property type="entry name" value="LDLa"/>
    <property type="match status" value="1"/>
</dbReference>
<keyword evidence="6" id="KW-1185">Reference proteome</keyword>
<dbReference type="Pfam" id="PF00431">
    <property type="entry name" value="CUB"/>
    <property type="match status" value="2"/>
</dbReference>
<keyword evidence="3" id="KW-0472">Membrane</keyword>
<comment type="caution">
    <text evidence="2">Lacks conserved residue(s) required for the propagation of feature annotation.</text>
</comment>
<gene>
    <name evidence="5" type="ORF">AFUS01_LOCUS22017</name>
</gene>
<dbReference type="Proteomes" id="UP000708208">
    <property type="component" value="Unassembled WGS sequence"/>
</dbReference>
<dbReference type="CDD" id="cd00112">
    <property type="entry name" value="LDLa"/>
    <property type="match status" value="1"/>
</dbReference>
<dbReference type="OrthoDB" id="6022136at2759"/>
<evidence type="ECO:0000256" key="1">
    <source>
        <dbReference type="ARBA" id="ARBA00023157"/>
    </source>
</evidence>
<feature type="transmembrane region" description="Helical" evidence="3">
    <location>
        <begin position="468"/>
        <end position="490"/>
    </location>
</feature>
<sequence length="524" mass="58923">MMAADLHFARPRSDWIDLTSEHLPEFPSHENETRDMEVVQDIPVVVEPMIVEGVPEFGVEQSDDLLGQNLECGDGFLKIYLKGQEVIQAYDKADYELCGKEVPHDVVSEGPRLVLVFSSGETQGLGFKARYVFETDYRVPGTPAPDGSCHFTYMSSSRKKGEFNSPRHPSNYPSEINCTYIFQAEFNEQIRLVFDHFKVKSDKVNYTGGTYGDMCQEDWIEIFNVWKDREDRLIGRYCGLTAPGPIESREGAQALKLLFHTDEEGVYSGFKARYIFFTAKSIYGECGRNVSQDHSGVLTTPNWPAPYDAPQKGEGSSTCNWYLTVRPGSRVMLHFQVFNIEGSPRDRGCPAAAVRIWEDIDGIPVELCGEKLLVDQSQYVSTRNILRVTFITADKAVGAGGFQAVWTEVQDGGSGASCHHSYYRCAKSQFCIPKELRCNGQHNCGNSDTQEMDTSDEEHCGIEGDMNIIFMIVLGAASVLSILTIFCVWAQRKRRKRRRRLQLRRPPIHVCDNAGARFAAMDSV</sequence>
<feature type="domain" description="CUB" evidence="4">
    <location>
        <begin position="149"/>
        <end position="277"/>
    </location>
</feature>
<dbReference type="EMBL" id="CAJVCH010251492">
    <property type="protein sequence ID" value="CAG7733585.1"/>
    <property type="molecule type" value="Genomic_DNA"/>
</dbReference>
<keyword evidence="3" id="KW-1133">Transmembrane helix</keyword>
<protein>
    <recommendedName>
        <fullName evidence="4">CUB domain-containing protein</fullName>
    </recommendedName>
</protein>
<evidence type="ECO:0000313" key="6">
    <source>
        <dbReference type="Proteomes" id="UP000708208"/>
    </source>
</evidence>
<accession>A0A8J2KWC2</accession>
<reference evidence="5" key="1">
    <citation type="submission" date="2021-06" db="EMBL/GenBank/DDBJ databases">
        <authorList>
            <person name="Hodson N. C."/>
            <person name="Mongue J. A."/>
            <person name="Jaron S. K."/>
        </authorList>
    </citation>
    <scope>NUCLEOTIDE SEQUENCE</scope>
</reference>
<evidence type="ECO:0000259" key="4">
    <source>
        <dbReference type="PROSITE" id="PS01180"/>
    </source>
</evidence>
<dbReference type="AlphaFoldDB" id="A0A8J2KWC2"/>
<dbReference type="PANTHER" id="PTHR47537">
    <property type="entry name" value="CUBILIN"/>
    <property type="match status" value="1"/>
</dbReference>
<dbReference type="InterPro" id="IPR002172">
    <property type="entry name" value="LDrepeatLR_classA_rpt"/>
</dbReference>
<feature type="domain" description="CUB" evidence="4">
    <location>
        <begin position="286"/>
        <end position="409"/>
    </location>
</feature>
<proteinExistence type="predicted"/>
<evidence type="ECO:0000256" key="2">
    <source>
        <dbReference type="PROSITE-ProRule" id="PRU00124"/>
    </source>
</evidence>
<evidence type="ECO:0000313" key="5">
    <source>
        <dbReference type="EMBL" id="CAG7733585.1"/>
    </source>
</evidence>
<evidence type="ECO:0000256" key="3">
    <source>
        <dbReference type="SAM" id="Phobius"/>
    </source>
</evidence>
<keyword evidence="1" id="KW-1015">Disulfide bond</keyword>
<dbReference type="InterPro" id="IPR053207">
    <property type="entry name" value="Non-NMDA_GluR_Accessory"/>
</dbReference>
<dbReference type="PROSITE" id="PS50068">
    <property type="entry name" value="LDLRA_2"/>
    <property type="match status" value="1"/>
</dbReference>
<dbReference type="GO" id="GO:0005886">
    <property type="term" value="C:plasma membrane"/>
    <property type="evidence" value="ECO:0007669"/>
    <property type="project" value="TreeGrafter"/>
</dbReference>
<comment type="caution">
    <text evidence="5">The sequence shown here is derived from an EMBL/GenBank/DDBJ whole genome shotgun (WGS) entry which is preliminary data.</text>
</comment>
<dbReference type="PANTHER" id="PTHR47537:SF6">
    <property type="entry name" value="CUB DOMAIN-CONTAINING PROTEIN"/>
    <property type="match status" value="1"/>
</dbReference>
<name>A0A8J2KWC2_9HEXA</name>
<keyword evidence="3" id="KW-0812">Transmembrane</keyword>
<dbReference type="InterPro" id="IPR000859">
    <property type="entry name" value="CUB_dom"/>
</dbReference>